<accession>A0A2T6BHT8</accession>
<feature type="transmembrane region" description="Helical" evidence="1">
    <location>
        <begin position="89"/>
        <end position="109"/>
    </location>
</feature>
<keyword evidence="1" id="KW-0472">Membrane</keyword>
<dbReference type="AlphaFoldDB" id="A0A2T6BHT8"/>
<comment type="caution">
    <text evidence="2">The sequence shown here is derived from an EMBL/GenBank/DDBJ whole genome shotgun (WGS) entry which is preliminary data.</text>
</comment>
<dbReference type="EMBL" id="QBKS01000001">
    <property type="protein sequence ID" value="PTX55619.1"/>
    <property type="molecule type" value="Genomic_DNA"/>
</dbReference>
<dbReference type="Proteomes" id="UP000243978">
    <property type="component" value="Unassembled WGS sequence"/>
</dbReference>
<feature type="transmembrane region" description="Helical" evidence="1">
    <location>
        <begin position="38"/>
        <end position="59"/>
    </location>
</feature>
<dbReference type="OrthoDB" id="9927846at2"/>
<protein>
    <submittedName>
        <fullName evidence="2">Uncharacterized protein</fullName>
    </submittedName>
</protein>
<keyword evidence="1" id="KW-1133">Transmembrane helix</keyword>
<proteinExistence type="predicted"/>
<keyword evidence="3" id="KW-1185">Reference proteome</keyword>
<feature type="transmembrane region" description="Helical" evidence="1">
    <location>
        <begin position="6"/>
        <end position="26"/>
    </location>
</feature>
<feature type="transmembrane region" description="Helical" evidence="1">
    <location>
        <begin position="65"/>
        <end position="82"/>
    </location>
</feature>
<sequence>MELAQYVLGFAMLAAIVMTALTQIIWQGYRVATAPIGWRFNAGLIIALTITAIAPPWEYRDLDRMILSAALVILPCLAALIGDPRWWKLLSLAHIIAACAWVYVCIQAAR</sequence>
<keyword evidence="1" id="KW-0812">Transmembrane</keyword>
<dbReference type="RefSeq" id="WP_107843894.1">
    <property type="nucleotide sequence ID" value="NZ_QBKS01000001.1"/>
</dbReference>
<organism evidence="2 3">
    <name type="scientific">Litoreibacter ponti</name>
    <dbReference type="NCBI Taxonomy" id="1510457"/>
    <lineage>
        <taxon>Bacteria</taxon>
        <taxon>Pseudomonadati</taxon>
        <taxon>Pseudomonadota</taxon>
        <taxon>Alphaproteobacteria</taxon>
        <taxon>Rhodobacterales</taxon>
        <taxon>Roseobacteraceae</taxon>
        <taxon>Litoreibacter</taxon>
    </lineage>
</organism>
<evidence type="ECO:0000313" key="3">
    <source>
        <dbReference type="Proteomes" id="UP000243978"/>
    </source>
</evidence>
<evidence type="ECO:0000313" key="2">
    <source>
        <dbReference type="EMBL" id="PTX55619.1"/>
    </source>
</evidence>
<evidence type="ECO:0000256" key="1">
    <source>
        <dbReference type="SAM" id="Phobius"/>
    </source>
</evidence>
<gene>
    <name evidence="2" type="ORF">C8N43_0258</name>
</gene>
<reference evidence="2 3" key="1">
    <citation type="submission" date="2018-04" db="EMBL/GenBank/DDBJ databases">
        <title>Genomic Encyclopedia of Archaeal and Bacterial Type Strains, Phase II (KMG-II): from individual species to whole genera.</title>
        <authorList>
            <person name="Goeker M."/>
        </authorList>
    </citation>
    <scope>NUCLEOTIDE SEQUENCE [LARGE SCALE GENOMIC DNA]</scope>
    <source>
        <strain evidence="2 3">DSM 100977</strain>
    </source>
</reference>
<name>A0A2T6BHT8_9RHOB</name>